<gene>
    <name evidence="1" type="ORF">chiPu_0028563</name>
</gene>
<evidence type="ECO:0000313" key="1">
    <source>
        <dbReference type="EMBL" id="GCC44575.1"/>
    </source>
</evidence>
<keyword evidence="2" id="KW-1185">Reference proteome</keyword>
<comment type="caution">
    <text evidence="1">The sequence shown here is derived from an EMBL/GenBank/DDBJ whole genome shotgun (WGS) entry which is preliminary data.</text>
</comment>
<proteinExistence type="predicted"/>
<evidence type="ECO:0000313" key="2">
    <source>
        <dbReference type="Proteomes" id="UP000287033"/>
    </source>
</evidence>
<dbReference type="Proteomes" id="UP000287033">
    <property type="component" value="Unassembled WGS sequence"/>
</dbReference>
<dbReference type="AlphaFoldDB" id="A0A401TPK8"/>
<dbReference type="EMBL" id="BEZZ01134630">
    <property type="protein sequence ID" value="GCC44575.1"/>
    <property type="molecule type" value="Genomic_DNA"/>
</dbReference>
<sequence>MLADRDRRTLAGGEPRPDHFQYRAAELDMGRIAC</sequence>
<name>A0A401TPK8_CHIPU</name>
<accession>A0A401TPK8</accession>
<feature type="non-terminal residue" evidence="1">
    <location>
        <position position="34"/>
    </location>
</feature>
<reference evidence="1 2" key="1">
    <citation type="journal article" date="2018" name="Nat. Ecol. Evol.">
        <title>Shark genomes provide insights into elasmobranch evolution and the origin of vertebrates.</title>
        <authorList>
            <person name="Hara Y"/>
            <person name="Yamaguchi K"/>
            <person name="Onimaru K"/>
            <person name="Kadota M"/>
            <person name="Koyanagi M"/>
            <person name="Keeley SD"/>
            <person name="Tatsumi K"/>
            <person name="Tanaka K"/>
            <person name="Motone F"/>
            <person name="Kageyama Y"/>
            <person name="Nozu R"/>
            <person name="Adachi N"/>
            <person name="Nishimura O"/>
            <person name="Nakagawa R"/>
            <person name="Tanegashima C"/>
            <person name="Kiyatake I"/>
            <person name="Matsumoto R"/>
            <person name="Murakumo K"/>
            <person name="Nishida K"/>
            <person name="Terakita A"/>
            <person name="Kuratani S"/>
            <person name="Sato K"/>
            <person name="Hyodo S Kuraku.S."/>
        </authorList>
    </citation>
    <scope>NUCLEOTIDE SEQUENCE [LARGE SCALE GENOMIC DNA]</scope>
</reference>
<protein>
    <submittedName>
        <fullName evidence="1">Uncharacterized protein</fullName>
    </submittedName>
</protein>
<organism evidence="1 2">
    <name type="scientific">Chiloscyllium punctatum</name>
    <name type="common">Brownbanded bambooshark</name>
    <name type="synonym">Hemiscyllium punctatum</name>
    <dbReference type="NCBI Taxonomy" id="137246"/>
    <lineage>
        <taxon>Eukaryota</taxon>
        <taxon>Metazoa</taxon>
        <taxon>Chordata</taxon>
        <taxon>Craniata</taxon>
        <taxon>Vertebrata</taxon>
        <taxon>Chondrichthyes</taxon>
        <taxon>Elasmobranchii</taxon>
        <taxon>Galeomorphii</taxon>
        <taxon>Galeoidea</taxon>
        <taxon>Orectolobiformes</taxon>
        <taxon>Hemiscylliidae</taxon>
        <taxon>Chiloscyllium</taxon>
    </lineage>
</organism>